<reference evidence="1" key="1">
    <citation type="submission" date="2018-02" db="EMBL/GenBank/DDBJ databases">
        <title>Rhizophora mucronata_Transcriptome.</title>
        <authorList>
            <person name="Meera S.P."/>
            <person name="Sreeshan A."/>
            <person name="Augustine A."/>
        </authorList>
    </citation>
    <scope>NUCLEOTIDE SEQUENCE</scope>
    <source>
        <tissue evidence="1">Leaf</tissue>
    </source>
</reference>
<evidence type="ECO:0000313" key="1">
    <source>
        <dbReference type="EMBL" id="MBX03669.1"/>
    </source>
</evidence>
<proteinExistence type="predicted"/>
<protein>
    <submittedName>
        <fullName evidence="1">D-xylose-proton symporter-like 3ic isoform X2</fullName>
    </submittedName>
</protein>
<dbReference type="EMBL" id="GGEC01023185">
    <property type="protein sequence ID" value="MBX03669.1"/>
    <property type="molecule type" value="Transcribed_RNA"/>
</dbReference>
<sequence length="43" mass="5115">MMLLLGLCSWRSRRRELLRVWASIGEMVERRIVRASADLKSRL</sequence>
<accession>A0A2P2KD84</accession>
<dbReference type="AlphaFoldDB" id="A0A2P2KD84"/>
<name>A0A2P2KD84_RHIMU</name>
<organism evidence="1">
    <name type="scientific">Rhizophora mucronata</name>
    <name type="common">Asiatic mangrove</name>
    <dbReference type="NCBI Taxonomy" id="61149"/>
    <lineage>
        <taxon>Eukaryota</taxon>
        <taxon>Viridiplantae</taxon>
        <taxon>Streptophyta</taxon>
        <taxon>Embryophyta</taxon>
        <taxon>Tracheophyta</taxon>
        <taxon>Spermatophyta</taxon>
        <taxon>Magnoliopsida</taxon>
        <taxon>eudicotyledons</taxon>
        <taxon>Gunneridae</taxon>
        <taxon>Pentapetalae</taxon>
        <taxon>rosids</taxon>
        <taxon>fabids</taxon>
        <taxon>Malpighiales</taxon>
        <taxon>Rhizophoraceae</taxon>
        <taxon>Rhizophora</taxon>
    </lineage>
</organism>